<dbReference type="InterPro" id="IPR043502">
    <property type="entry name" value="DNA/RNA_pol_sf"/>
</dbReference>
<dbReference type="PANTHER" id="PTHR37984:SF5">
    <property type="entry name" value="PROTEIN NYNRIN-LIKE"/>
    <property type="match status" value="1"/>
</dbReference>
<dbReference type="GO" id="GO:0071897">
    <property type="term" value="P:DNA biosynthetic process"/>
    <property type="evidence" value="ECO:0007669"/>
    <property type="project" value="UniProtKB-ARBA"/>
</dbReference>
<feature type="non-terminal residue" evidence="3">
    <location>
        <position position="244"/>
    </location>
</feature>
<dbReference type="InterPro" id="IPR041577">
    <property type="entry name" value="RT_RNaseH_2"/>
</dbReference>
<keyword evidence="1" id="KW-0511">Multifunctional enzyme</keyword>
<sequence>MLNFFFTGFNNRFLKNLASMQAPLLKVISKRKRNINAKIEWTSELKQSFQRVKEHLAQATSLAFPDSKATLSLQTDASDKSIGAVLQQYSNGFLQPLSFFSRKLTPTQTKYSAYDRELLAIYTAIKHFRYMLKERNFHVITDHKPLVYAFKRQGSQFKAQLFDALIKLVGSKRCRTTAYHLESNGIIERWHRSLKTTFMCHGETQWTAGEFFSSEEMLNDPRIFIEDFCVIMQKLRPKSTFHHI</sequence>
<dbReference type="InterPro" id="IPR043128">
    <property type="entry name" value="Rev_trsase/Diguanyl_cyclase"/>
</dbReference>
<dbReference type="AlphaFoldDB" id="A0A836EGG5"/>
<feature type="domain" description="Reverse transcriptase/retrotransposon-derived protein RNase H-like" evidence="2">
    <location>
        <begin position="41"/>
        <end position="139"/>
    </location>
</feature>
<evidence type="ECO:0000313" key="4">
    <source>
        <dbReference type="Proteomes" id="UP000668214"/>
    </source>
</evidence>
<dbReference type="Gene3D" id="3.30.420.10">
    <property type="entry name" value="Ribonuclease H-like superfamily/Ribonuclease H"/>
    <property type="match status" value="1"/>
</dbReference>
<organism evidence="3 4">
    <name type="scientific">Pseudoatta argentina</name>
    <dbReference type="NCBI Taxonomy" id="621737"/>
    <lineage>
        <taxon>Eukaryota</taxon>
        <taxon>Metazoa</taxon>
        <taxon>Ecdysozoa</taxon>
        <taxon>Arthropoda</taxon>
        <taxon>Hexapoda</taxon>
        <taxon>Insecta</taxon>
        <taxon>Pterygota</taxon>
        <taxon>Neoptera</taxon>
        <taxon>Endopterygota</taxon>
        <taxon>Hymenoptera</taxon>
        <taxon>Apocrita</taxon>
        <taxon>Aculeata</taxon>
        <taxon>Formicoidea</taxon>
        <taxon>Formicidae</taxon>
        <taxon>Myrmicinae</taxon>
        <taxon>Pseudoatta</taxon>
    </lineage>
</organism>
<dbReference type="Gene3D" id="3.30.70.270">
    <property type="match status" value="1"/>
</dbReference>
<proteinExistence type="predicted"/>
<feature type="non-terminal residue" evidence="3">
    <location>
        <position position="1"/>
    </location>
</feature>
<gene>
    <name evidence="3" type="primary">Pol_44</name>
    <name evidence="3" type="ORF">G6Z78_0001323</name>
</gene>
<dbReference type="EMBL" id="JAANIA010000998">
    <property type="protein sequence ID" value="KAG5322115.1"/>
    <property type="molecule type" value="Genomic_DNA"/>
</dbReference>
<dbReference type="SUPFAM" id="SSF56672">
    <property type="entry name" value="DNA/RNA polymerases"/>
    <property type="match status" value="1"/>
</dbReference>
<dbReference type="Proteomes" id="UP000668214">
    <property type="component" value="Unassembled WGS sequence"/>
</dbReference>
<accession>A0A836EGG5</accession>
<dbReference type="PANTHER" id="PTHR37984">
    <property type="entry name" value="PROTEIN CBG26694"/>
    <property type="match status" value="1"/>
</dbReference>
<dbReference type="InterPro" id="IPR036397">
    <property type="entry name" value="RNaseH_sf"/>
</dbReference>
<comment type="caution">
    <text evidence="3">The sequence shown here is derived from an EMBL/GenBank/DDBJ whole genome shotgun (WGS) entry which is preliminary data.</text>
</comment>
<dbReference type="GO" id="GO:0042575">
    <property type="term" value="C:DNA polymerase complex"/>
    <property type="evidence" value="ECO:0007669"/>
    <property type="project" value="UniProtKB-ARBA"/>
</dbReference>
<evidence type="ECO:0000259" key="2">
    <source>
        <dbReference type="Pfam" id="PF17919"/>
    </source>
</evidence>
<protein>
    <submittedName>
        <fullName evidence="3">POL4 protein</fullName>
    </submittedName>
</protein>
<keyword evidence="4" id="KW-1185">Reference proteome</keyword>
<dbReference type="GO" id="GO:0003676">
    <property type="term" value="F:nucleic acid binding"/>
    <property type="evidence" value="ECO:0007669"/>
    <property type="project" value="InterPro"/>
</dbReference>
<dbReference type="SUPFAM" id="SSF53098">
    <property type="entry name" value="Ribonuclease H-like"/>
    <property type="match status" value="1"/>
</dbReference>
<dbReference type="Pfam" id="PF17919">
    <property type="entry name" value="RT_RNaseH_2"/>
    <property type="match status" value="1"/>
</dbReference>
<evidence type="ECO:0000256" key="1">
    <source>
        <dbReference type="ARBA" id="ARBA00023268"/>
    </source>
</evidence>
<name>A0A836EGG5_9HYME</name>
<reference evidence="3" key="1">
    <citation type="submission" date="2020-02" db="EMBL/GenBank/DDBJ databases">
        <title>Relaxed selection underlies rapid genomic changes in the transitions from sociality to social parasitism in ants.</title>
        <authorList>
            <person name="Bi X."/>
        </authorList>
    </citation>
    <scope>NUCLEOTIDE SEQUENCE</scope>
    <source>
        <strain evidence="3">BGI-DK2014c</strain>
        <tissue evidence="3">Whole body</tissue>
    </source>
</reference>
<dbReference type="InterPro" id="IPR050951">
    <property type="entry name" value="Retrovirus_Pol_polyprotein"/>
</dbReference>
<dbReference type="CDD" id="cd09274">
    <property type="entry name" value="RNase_HI_RT_Ty3"/>
    <property type="match status" value="1"/>
</dbReference>
<dbReference type="InterPro" id="IPR012337">
    <property type="entry name" value="RNaseH-like_sf"/>
</dbReference>
<evidence type="ECO:0000313" key="3">
    <source>
        <dbReference type="EMBL" id="KAG5322115.1"/>
    </source>
</evidence>